<keyword evidence="1" id="KW-0472">Membrane</keyword>
<evidence type="ECO:0000313" key="3">
    <source>
        <dbReference type="Proteomes" id="UP000195947"/>
    </source>
</evidence>
<protein>
    <recommendedName>
        <fullName evidence="4">LPXTG cell wall anchor domain-containing protein</fullName>
    </recommendedName>
</protein>
<keyword evidence="3" id="KW-1185">Reference proteome</keyword>
<keyword evidence="1" id="KW-1133">Transmembrane helix</keyword>
<keyword evidence="1" id="KW-0812">Transmembrane</keyword>
<proteinExistence type="predicted"/>
<sequence length="32" mass="3803">MMEIFDAGWTLVSALAIIVILGWIIRYFFKKR</sequence>
<feature type="transmembrane region" description="Helical" evidence="1">
    <location>
        <begin position="6"/>
        <end position="29"/>
    </location>
</feature>
<organism evidence="2 3">
    <name type="scientific">Trichococcus flocculiformis</name>
    <dbReference type="NCBI Taxonomy" id="82803"/>
    <lineage>
        <taxon>Bacteria</taxon>
        <taxon>Bacillati</taxon>
        <taxon>Bacillota</taxon>
        <taxon>Bacilli</taxon>
        <taxon>Lactobacillales</taxon>
        <taxon>Carnobacteriaceae</taxon>
        <taxon>Trichococcus</taxon>
    </lineage>
</organism>
<evidence type="ECO:0008006" key="4">
    <source>
        <dbReference type="Google" id="ProtNLM"/>
    </source>
</evidence>
<evidence type="ECO:0000313" key="2">
    <source>
        <dbReference type="EMBL" id="CZQ97641.1"/>
    </source>
</evidence>
<name>A0ABP2CJC9_9LACT</name>
<gene>
    <name evidence="2" type="ORF">TFLO_2231</name>
</gene>
<reference evidence="2 3" key="1">
    <citation type="submission" date="2016-02" db="EMBL/GenBank/DDBJ databases">
        <authorList>
            <person name="Strepis N."/>
        </authorList>
    </citation>
    <scope>NUCLEOTIDE SEQUENCE [LARGE SCALE GENOMIC DNA]</scope>
    <source>
        <strain evidence="2">Trichococcus flocculiformis</strain>
    </source>
</reference>
<evidence type="ECO:0000256" key="1">
    <source>
        <dbReference type="SAM" id="Phobius"/>
    </source>
</evidence>
<dbReference type="Proteomes" id="UP000195947">
    <property type="component" value="Unassembled WGS sequence"/>
</dbReference>
<accession>A0ABP2CJC9</accession>
<dbReference type="EMBL" id="FJMZ01000029">
    <property type="protein sequence ID" value="CZQ97641.1"/>
    <property type="molecule type" value="Genomic_DNA"/>
</dbReference>
<comment type="caution">
    <text evidence="2">The sequence shown here is derived from an EMBL/GenBank/DDBJ whole genome shotgun (WGS) entry which is preliminary data.</text>
</comment>